<evidence type="ECO:0008006" key="10">
    <source>
        <dbReference type="Google" id="ProtNLM"/>
    </source>
</evidence>
<dbReference type="GO" id="GO:0005506">
    <property type="term" value="F:iron ion binding"/>
    <property type="evidence" value="ECO:0007669"/>
    <property type="project" value="InterPro"/>
</dbReference>
<dbReference type="AlphaFoldDB" id="A0A0C9UCI6"/>
<evidence type="ECO:0000256" key="2">
    <source>
        <dbReference type="ARBA" id="ARBA00010617"/>
    </source>
</evidence>
<organism evidence="8 9">
    <name type="scientific">Sphaerobolus stellatus (strain SS14)</name>
    <dbReference type="NCBI Taxonomy" id="990650"/>
    <lineage>
        <taxon>Eukaryota</taxon>
        <taxon>Fungi</taxon>
        <taxon>Dikarya</taxon>
        <taxon>Basidiomycota</taxon>
        <taxon>Agaricomycotina</taxon>
        <taxon>Agaricomycetes</taxon>
        <taxon>Phallomycetidae</taxon>
        <taxon>Geastrales</taxon>
        <taxon>Sphaerobolaceae</taxon>
        <taxon>Sphaerobolus</taxon>
    </lineage>
</organism>
<dbReference type="HOGENOM" id="CLU_001570_20_0_1"/>
<keyword evidence="6" id="KW-0408">Iron</keyword>
<dbReference type="GO" id="GO:0016705">
    <property type="term" value="F:oxidoreductase activity, acting on paired donors, with incorporation or reduction of molecular oxygen"/>
    <property type="evidence" value="ECO:0007669"/>
    <property type="project" value="InterPro"/>
</dbReference>
<reference evidence="8 9" key="1">
    <citation type="submission" date="2014-06" db="EMBL/GenBank/DDBJ databases">
        <title>Evolutionary Origins and Diversification of the Mycorrhizal Mutualists.</title>
        <authorList>
            <consortium name="DOE Joint Genome Institute"/>
            <consortium name="Mycorrhizal Genomics Consortium"/>
            <person name="Kohler A."/>
            <person name="Kuo A."/>
            <person name="Nagy L.G."/>
            <person name="Floudas D."/>
            <person name="Copeland A."/>
            <person name="Barry K.W."/>
            <person name="Cichocki N."/>
            <person name="Veneault-Fourrey C."/>
            <person name="LaButti K."/>
            <person name="Lindquist E.A."/>
            <person name="Lipzen A."/>
            <person name="Lundell T."/>
            <person name="Morin E."/>
            <person name="Murat C."/>
            <person name="Riley R."/>
            <person name="Ohm R."/>
            <person name="Sun H."/>
            <person name="Tunlid A."/>
            <person name="Henrissat B."/>
            <person name="Grigoriev I.V."/>
            <person name="Hibbett D.S."/>
            <person name="Martin F."/>
        </authorList>
    </citation>
    <scope>NUCLEOTIDE SEQUENCE [LARGE SCALE GENOMIC DNA]</scope>
    <source>
        <strain evidence="8 9">SS14</strain>
    </source>
</reference>
<proteinExistence type="inferred from homology"/>
<keyword evidence="3" id="KW-0349">Heme</keyword>
<evidence type="ECO:0000256" key="7">
    <source>
        <dbReference type="ARBA" id="ARBA00023033"/>
    </source>
</evidence>
<dbReference type="PANTHER" id="PTHR46300:SF12">
    <property type="entry name" value="P450, PUTATIVE (EUROFUNG)-RELATED"/>
    <property type="match status" value="1"/>
</dbReference>
<dbReference type="Proteomes" id="UP000054279">
    <property type="component" value="Unassembled WGS sequence"/>
</dbReference>
<comment type="similarity">
    <text evidence="2">Belongs to the cytochrome P450 family.</text>
</comment>
<dbReference type="OrthoDB" id="1055148at2759"/>
<evidence type="ECO:0000256" key="3">
    <source>
        <dbReference type="ARBA" id="ARBA00022617"/>
    </source>
</evidence>
<dbReference type="EMBL" id="KN837770">
    <property type="protein sequence ID" value="KIJ23181.1"/>
    <property type="molecule type" value="Genomic_DNA"/>
</dbReference>
<sequence>MVLNLEVQKKAQKELDDVLGDRLLTLEDRANLPYIEAFCTESQRCQPAMPFEFAHATFEGDMYEEFFIPKGSVVIGVTQEILRDRKQYGTDAEQFVLDRFLERGSKHSLAQWGYRRRMCPGRHLASRTNFLVVAAILKLFNAMPATDEMGKDILTPREYVGLGVA</sequence>
<dbReference type="Gene3D" id="1.10.630.10">
    <property type="entry name" value="Cytochrome P450"/>
    <property type="match status" value="1"/>
</dbReference>
<dbReference type="InterPro" id="IPR036396">
    <property type="entry name" value="Cyt_P450_sf"/>
</dbReference>
<evidence type="ECO:0000256" key="1">
    <source>
        <dbReference type="ARBA" id="ARBA00001971"/>
    </source>
</evidence>
<keyword evidence="4" id="KW-0479">Metal-binding</keyword>
<dbReference type="InterPro" id="IPR050364">
    <property type="entry name" value="Cytochrome_P450_fung"/>
</dbReference>
<keyword evidence="5" id="KW-0560">Oxidoreductase</keyword>
<name>A0A0C9UCI6_SPHS4</name>
<protein>
    <recommendedName>
        <fullName evidence="10">Cytochrome P450</fullName>
    </recommendedName>
</protein>
<evidence type="ECO:0000313" key="9">
    <source>
        <dbReference type="Proteomes" id="UP000054279"/>
    </source>
</evidence>
<dbReference type="InterPro" id="IPR001128">
    <property type="entry name" value="Cyt_P450"/>
</dbReference>
<keyword evidence="7" id="KW-0503">Monooxygenase</keyword>
<evidence type="ECO:0000313" key="8">
    <source>
        <dbReference type="EMBL" id="KIJ23181.1"/>
    </source>
</evidence>
<keyword evidence="9" id="KW-1185">Reference proteome</keyword>
<dbReference type="Pfam" id="PF00067">
    <property type="entry name" value="p450"/>
    <property type="match status" value="1"/>
</dbReference>
<dbReference type="PANTHER" id="PTHR46300">
    <property type="entry name" value="P450, PUTATIVE (EUROFUNG)-RELATED-RELATED"/>
    <property type="match status" value="1"/>
</dbReference>
<comment type="cofactor">
    <cofactor evidence="1">
        <name>heme</name>
        <dbReference type="ChEBI" id="CHEBI:30413"/>
    </cofactor>
</comment>
<accession>A0A0C9UCI6</accession>
<evidence type="ECO:0000256" key="4">
    <source>
        <dbReference type="ARBA" id="ARBA00022723"/>
    </source>
</evidence>
<gene>
    <name evidence="8" type="ORF">M422DRAFT_196244</name>
</gene>
<dbReference type="GO" id="GO:0020037">
    <property type="term" value="F:heme binding"/>
    <property type="evidence" value="ECO:0007669"/>
    <property type="project" value="InterPro"/>
</dbReference>
<evidence type="ECO:0000256" key="5">
    <source>
        <dbReference type="ARBA" id="ARBA00023002"/>
    </source>
</evidence>
<evidence type="ECO:0000256" key="6">
    <source>
        <dbReference type="ARBA" id="ARBA00023004"/>
    </source>
</evidence>
<dbReference type="SUPFAM" id="SSF48264">
    <property type="entry name" value="Cytochrome P450"/>
    <property type="match status" value="1"/>
</dbReference>
<dbReference type="GO" id="GO:0004497">
    <property type="term" value="F:monooxygenase activity"/>
    <property type="evidence" value="ECO:0007669"/>
    <property type="project" value="UniProtKB-KW"/>
</dbReference>